<keyword evidence="3" id="KW-0012">Acyltransferase</keyword>
<dbReference type="Pfam" id="PF00483">
    <property type="entry name" value="NTP_transferase"/>
    <property type="match status" value="1"/>
</dbReference>
<keyword evidence="2" id="KW-0548">Nucleotidyltransferase</keyword>
<dbReference type="GO" id="GO:0019134">
    <property type="term" value="F:glucosamine-1-phosphate N-acetyltransferase activity"/>
    <property type="evidence" value="ECO:0007669"/>
    <property type="project" value="UniProtKB-EC"/>
</dbReference>
<keyword evidence="9" id="KW-1185">Reference proteome</keyword>
<evidence type="ECO:0000259" key="7">
    <source>
        <dbReference type="Pfam" id="PF00483"/>
    </source>
</evidence>
<gene>
    <name evidence="8" type="ORF">MRX98_17570</name>
</gene>
<evidence type="ECO:0000256" key="2">
    <source>
        <dbReference type="ARBA" id="ARBA00022695"/>
    </source>
</evidence>
<dbReference type="Proteomes" id="UP001165427">
    <property type="component" value="Unassembled WGS sequence"/>
</dbReference>
<evidence type="ECO:0000256" key="1">
    <source>
        <dbReference type="ARBA" id="ARBA00022679"/>
    </source>
</evidence>
<sequence>MLHPICGVPMIRYVVDTAATVAGNNVVVVVGHQAERVKQVVAETVSAHFALQERQLGTGHAVMCALPSIPDDVAQVVVLCGDVPLIRPGTIEQLVADHCRQRRDVTLLAVRLSNPKGYGRLIFDAGGGLTAIVEEADADEVQKAINIVNAGIYVIRRDFLESVLPRLGRDNKQNEIYLTDIVGLGYRDQRPIGAVIVSDSSEILGVNSRDDLQIVEKIMNMRGSGKDLDFS</sequence>
<evidence type="ECO:0000256" key="6">
    <source>
        <dbReference type="ARBA" id="ARBA00049628"/>
    </source>
</evidence>
<comment type="function">
    <text evidence="6">Catalyzes the last two sequential reactions in the de novo biosynthetic pathway for UDP-N-acetylglucosamine (UDP-GlcNAc). The C-terminal domain catalyzes the transfer of acetyl group from acetyl coenzyme A to glucosamine-1-phosphate (GlcN-1-P) to produce N-acetylglucosamine-1-phosphate (GlcNAc-1-P), which is converted into UDP-GlcNAc by the transfer of uridine 5-monophosphate (from uridine 5-triphosphate), a reaction catalyzed by the N-terminal domain.</text>
</comment>
<reference evidence="8" key="1">
    <citation type="submission" date="2022-04" db="EMBL/GenBank/DDBJ databases">
        <title>Desulfatitalea alkaliphila sp. nov., a novel anaerobic sulfate-reducing bacterium isolated from terrestrial mud volcano, Taman Peninsula, Russia.</title>
        <authorList>
            <person name="Khomyakova M.A."/>
            <person name="Merkel A.Y."/>
            <person name="Slobodkin A.I."/>
        </authorList>
    </citation>
    <scope>NUCLEOTIDE SEQUENCE</scope>
    <source>
        <strain evidence="8">M08but</strain>
    </source>
</reference>
<dbReference type="PANTHER" id="PTHR43584:SF3">
    <property type="entry name" value="BIFUNCTIONAL PROTEIN GLMU"/>
    <property type="match status" value="1"/>
</dbReference>
<dbReference type="InterPro" id="IPR050065">
    <property type="entry name" value="GlmU-like"/>
</dbReference>
<dbReference type="InterPro" id="IPR029044">
    <property type="entry name" value="Nucleotide-diphossugar_trans"/>
</dbReference>
<comment type="caution">
    <text evidence="8">The sequence shown here is derived from an EMBL/GenBank/DDBJ whole genome shotgun (WGS) entry which is preliminary data.</text>
</comment>
<dbReference type="CDD" id="cd02540">
    <property type="entry name" value="GT2_GlmU_N_bac"/>
    <property type="match status" value="1"/>
</dbReference>
<dbReference type="InterPro" id="IPR005835">
    <property type="entry name" value="NTP_transferase_dom"/>
</dbReference>
<keyword evidence="1" id="KW-0808">Transferase</keyword>
<evidence type="ECO:0000313" key="8">
    <source>
        <dbReference type="EMBL" id="MCJ8502396.1"/>
    </source>
</evidence>
<dbReference type="SUPFAM" id="SSF53448">
    <property type="entry name" value="Nucleotide-diphospho-sugar transferases"/>
    <property type="match status" value="1"/>
</dbReference>
<evidence type="ECO:0000256" key="5">
    <source>
        <dbReference type="ARBA" id="ARBA00048493"/>
    </source>
</evidence>
<accession>A0AA41UM96</accession>
<proteinExistence type="predicted"/>
<organism evidence="8 9">
    <name type="scientific">Desulfatitalea alkaliphila</name>
    <dbReference type="NCBI Taxonomy" id="2929485"/>
    <lineage>
        <taxon>Bacteria</taxon>
        <taxon>Pseudomonadati</taxon>
        <taxon>Thermodesulfobacteriota</taxon>
        <taxon>Desulfobacteria</taxon>
        <taxon>Desulfobacterales</taxon>
        <taxon>Desulfosarcinaceae</taxon>
        <taxon>Desulfatitalea</taxon>
    </lineage>
</organism>
<evidence type="ECO:0000256" key="4">
    <source>
        <dbReference type="ARBA" id="ARBA00048247"/>
    </source>
</evidence>
<dbReference type="AlphaFoldDB" id="A0AA41UM96"/>
<dbReference type="EMBL" id="JALJRB010000025">
    <property type="protein sequence ID" value="MCJ8502396.1"/>
    <property type="molecule type" value="Genomic_DNA"/>
</dbReference>
<evidence type="ECO:0000313" key="9">
    <source>
        <dbReference type="Proteomes" id="UP001165427"/>
    </source>
</evidence>
<evidence type="ECO:0000256" key="3">
    <source>
        <dbReference type="ARBA" id="ARBA00023315"/>
    </source>
</evidence>
<feature type="domain" description="Nucleotidyl transferase" evidence="7">
    <location>
        <begin position="5"/>
        <end position="190"/>
    </location>
</feature>
<name>A0AA41UM96_9BACT</name>
<dbReference type="PANTHER" id="PTHR43584">
    <property type="entry name" value="NUCLEOTIDYL TRANSFERASE"/>
    <property type="match status" value="1"/>
</dbReference>
<dbReference type="Gene3D" id="3.90.550.10">
    <property type="entry name" value="Spore Coat Polysaccharide Biosynthesis Protein SpsA, Chain A"/>
    <property type="match status" value="1"/>
</dbReference>
<comment type="catalytic activity">
    <reaction evidence="4">
        <text>alpha-D-glucosamine 1-phosphate + acetyl-CoA = N-acetyl-alpha-D-glucosamine 1-phosphate + CoA + H(+)</text>
        <dbReference type="Rhea" id="RHEA:13725"/>
        <dbReference type="ChEBI" id="CHEBI:15378"/>
        <dbReference type="ChEBI" id="CHEBI:57287"/>
        <dbReference type="ChEBI" id="CHEBI:57288"/>
        <dbReference type="ChEBI" id="CHEBI:57776"/>
        <dbReference type="ChEBI" id="CHEBI:58516"/>
        <dbReference type="EC" id="2.3.1.157"/>
    </reaction>
</comment>
<protein>
    <submittedName>
        <fullName evidence="8">Sugar phosphate nucleotidyltransferase</fullName>
    </submittedName>
</protein>
<comment type="catalytic activity">
    <reaction evidence="5">
        <text>N-acetyl-alpha-D-glucosamine 1-phosphate + UTP + H(+) = UDP-N-acetyl-alpha-D-glucosamine + diphosphate</text>
        <dbReference type="Rhea" id="RHEA:13509"/>
        <dbReference type="ChEBI" id="CHEBI:15378"/>
        <dbReference type="ChEBI" id="CHEBI:33019"/>
        <dbReference type="ChEBI" id="CHEBI:46398"/>
        <dbReference type="ChEBI" id="CHEBI:57705"/>
        <dbReference type="ChEBI" id="CHEBI:57776"/>
        <dbReference type="EC" id="2.7.7.23"/>
    </reaction>
</comment>
<dbReference type="GO" id="GO:0003977">
    <property type="term" value="F:UDP-N-acetylglucosamine diphosphorylase activity"/>
    <property type="evidence" value="ECO:0007669"/>
    <property type="project" value="UniProtKB-EC"/>
</dbReference>